<dbReference type="Proteomes" id="UP000242222">
    <property type="component" value="Unassembled WGS sequence"/>
</dbReference>
<accession>A0A1I4ZKV6</accession>
<reference evidence="15" key="1">
    <citation type="submission" date="2016-10" db="EMBL/GenBank/DDBJ databases">
        <authorList>
            <person name="Varghese N."/>
            <person name="Submissions S."/>
        </authorList>
    </citation>
    <scope>NUCLEOTIDE SEQUENCE [LARGE SCALE GENOMIC DNA]</scope>
    <source>
        <strain evidence="15">N6PO6</strain>
    </source>
</reference>
<dbReference type="NCBIfam" id="NF008019">
    <property type="entry name" value="PRK10749.1"/>
    <property type="match status" value="1"/>
</dbReference>
<comment type="subcellular location">
    <subcellularLocation>
        <location evidence="1">Cell inner membrane</location>
    </subcellularLocation>
</comment>
<keyword evidence="7" id="KW-0443">Lipid metabolism</keyword>
<evidence type="ECO:0000256" key="6">
    <source>
        <dbReference type="ARBA" id="ARBA00022801"/>
    </source>
</evidence>
<evidence type="ECO:0000256" key="5">
    <source>
        <dbReference type="ARBA" id="ARBA00022519"/>
    </source>
</evidence>
<keyword evidence="3" id="KW-1003">Cell membrane</keyword>
<keyword evidence="12" id="KW-1133">Transmembrane helix</keyword>
<dbReference type="SUPFAM" id="SSF53474">
    <property type="entry name" value="alpha/beta-Hydrolases"/>
    <property type="match status" value="1"/>
</dbReference>
<dbReference type="AlphaFoldDB" id="A0A1I4ZKV6"/>
<dbReference type="GO" id="GO:0006629">
    <property type="term" value="P:lipid metabolic process"/>
    <property type="evidence" value="ECO:0007669"/>
    <property type="project" value="UniProtKB-KW"/>
</dbReference>
<keyword evidence="5" id="KW-0997">Cell inner membrane</keyword>
<evidence type="ECO:0000256" key="7">
    <source>
        <dbReference type="ARBA" id="ARBA00023098"/>
    </source>
</evidence>
<keyword evidence="8 12" id="KW-0472">Membrane</keyword>
<gene>
    <name evidence="14" type="ORF">SAMN05216516_10929</name>
</gene>
<protein>
    <recommendedName>
        <fullName evidence="10">Lysophospholipase L2</fullName>
        <ecNumber evidence="2">3.1.1.5</ecNumber>
    </recommendedName>
    <alternativeName>
        <fullName evidence="11">Lecithinase B</fullName>
    </alternativeName>
</protein>
<name>A0A1I4ZKV6_9GAMM</name>
<evidence type="ECO:0000256" key="10">
    <source>
        <dbReference type="ARBA" id="ARBA00073546"/>
    </source>
</evidence>
<dbReference type="OrthoDB" id="9788260at2"/>
<organism evidence="14 15">
    <name type="scientific">Izhakiella capsodis</name>
    <dbReference type="NCBI Taxonomy" id="1367852"/>
    <lineage>
        <taxon>Bacteria</taxon>
        <taxon>Pseudomonadati</taxon>
        <taxon>Pseudomonadota</taxon>
        <taxon>Gammaproteobacteria</taxon>
        <taxon>Enterobacterales</taxon>
        <taxon>Erwiniaceae</taxon>
        <taxon>Izhakiella</taxon>
    </lineage>
</organism>
<evidence type="ECO:0000256" key="12">
    <source>
        <dbReference type="SAM" id="Phobius"/>
    </source>
</evidence>
<keyword evidence="6" id="KW-0378">Hydrolase</keyword>
<dbReference type="InterPro" id="IPR022742">
    <property type="entry name" value="Hydrolase_4"/>
</dbReference>
<dbReference type="STRING" id="1367852.SAMN05216516_10929"/>
<dbReference type="EC" id="3.1.1.5" evidence="2"/>
<evidence type="ECO:0000313" key="14">
    <source>
        <dbReference type="EMBL" id="SFN50858.1"/>
    </source>
</evidence>
<feature type="domain" description="Serine aminopeptidase S33" evidence="13">
    <location>
        <begin position="52"/>
        <end position="312"/>
    </location>
</feature>
<evidence type="ECO:0000256" key="3">
    <source>
        <dbReference type="ARBA" id="ARBA00022475"/>
    </source>
</evidence>
<dbReference type="Gene3D" id="3.40.50.1820">
    <property type="entry name" value="alpha/beta hydrolase"/>
    <property type="match status" value="1"/>
</dbReference>
<feature type="transmembrane region" description="Helical" evidence="12">
    <location>
        <begin position="134"/>
        <end position="152"/>
    </location>
</feature>
<evidence type="ECO:0000256" key="9">
    <source>
        <dbReference type="ARBA" id="ARBA00049531"/>
    </source>
</evidence>
<dbReference type="InterPro" id="IPR051044">
    <property type="entry name" value="MAG_DAG_Lipase"/>
</dbReference>
<dbReference type="FunFam" id="3.40.50.1820:FF:000020">
    <property type="entry name" value="Lysophospholipase L2"/>
    <property type="match status" value="1"/>
</dbReference>
<evidence type="ECO:0000256" key="4">
    <source>
        <dbReference type="ARBA" id="ARBA00022516"/>
    </source>
</evidence>
<dbReference type="GO" id="GO:0004622">
    <property type="term" value="F:phosphatidylcholine lysophospholipase activity"/>
    <property type="evidence" value="ECO:0007669"/>
    <property type="project" value="UniProtKB-EC"/>
</dbReference>
<dbReference type="Pfam" id="PF12146">
    <property type="entry name" value="Hydrolase_4"/>
    <property type="match status" value="1"/>
</dbReference>
<evidence type="ECO:0000259" key="13">
    <source>
        <dbReference type="Pfam" id="PF12146"/>
    </source>
</evidence>
<dbReference type="EMBL" id="FOVC01000009">
    <property type="protein sequence ID" value="SFN50858.1"/>
    <property type="molecule type" value="Genomic_DNA"/>
</dbReference>
<keyword evidence="12" id="KW-0812">Transmembrane</keyword>
<sequence>MTNHKQAWLEREKTFAAFVTGQLLDFWQRREEKCFSGVGGVPIHYVHFISAEHQRVILLCPGRNETYVKYPELAYDLFHCGYDVIIIDHRGQGRSGRMLDDKQRGHVDSFSDYVDDLEALWQLEMTSLRYRRRFMLAHSMGGAIATLLMIRHPFAFDAAALSAPMFGIFLPLPRWLAIPILTWAEKHPLLSQTYALGTGRWRPRPFRFNDLTHSRERYRRSLRFYCDDPALRIGGPTHHWVREGIRAGEEVLGNVSAIKTPLLLLQAEGDKVVDNKAQDRFCQLLDETGNPCLGGVPRVIYGARHEILFESDVMRTEALNTVITFFDQFD</sequence>
<dbReference type="RefSeq" id="WP_092878672.1">
    <property type="nucleotide sequence ID" value="NZ_FOVC01000009.1"/>
</dbReference>
<evidence type="ECO:0000256" key="2">
    <source>
        <dbReference type="ARBA" id="ARBA00013274"/>
    </source>
</evidence>
<keyword evidence="4" id="KW-0444">Lipid biosynthesis</keyword>
<proteinExistence type="predicted"/>
<dbReference type="PANTHER" id="PTHR11614">
    <property type="entry name" value="PHOSPHOLIPASE-RELATED"/>
    <property type="match status" value="1"/>
</dbReference>
<comment type="catalytic activity">
    <reaction evidence="9">
        <text>a 1-acyl-sn-glycero-3-phosphocholine + H2O = sn-glycerol 3-phosphocholine + a fatty acid + H(+)</text>
        <dbReference type="Rhea" id="RHEA:15177"/>
        <dbReference type="ChEBI" id="CHEBI:15377"/>
        <dbReference type="ChEBI" id="CHEBI:15378"/>
        <dbReference type="ChEBI" id="CHEBI:16870"/>
        <dbReference type="ChEBI" id="CHEBI:28868"/>
        <dbReference type="ChEBI" id="CHEBI:58168"/>
        <dbReference type="EC" id="3.1.1.5"/>
    </reaction>
</comment>
<keyword evidence="15" id="KW-1185">Reference proteome</keyword>
<dbReference type="GO" id="GO:0005886">
    <property type="term" value="C:plasma membrane"/>
    <property type="evidence" value="ECO:0007669"/>
    <property type="project" value="UniProtKB-SubCell"/>
</dbReference>
<evidence type="ECO:0000313" key="15">
    <source>
        <dbReference type="Proteomes" id="UP000242222"/>
    </source>
</evidence>
<evidence type="ECO:0000256" key="8">
    <source>
        <dbReference type="ARBA" id="ARBA00023136"/>
    </source>
</evidence>
<dbReference type="InterPro" id="IPR029058">
    <property type="entry name" value="AB_hydrolase_fold"/>
</dbReference>
<evidence type="ECO:0000256" key="11">
    <source>
        <dbReference type="ARBA" id="ARBA00078036"/>
    </source>
</evidence>
<evidence type="ECO:0000256" key="1">
    <source>
        <dbReference type="ARBA" id="ARBA00004533"/>
    </source>
</evidence>